<organism evidence="5 6">
    <name type="scientific">Ancylomarina longa</name>
    <dbReference type="NCBI Taxonomy" id="2487017"/>
    <lineage>
        <taxon>Bacteria</taxon>
        <taxon>Pseudomonadati</taxon>
        <taxon>Bacteroidota</taxon>
        <taxon>Bacteroidia</taxon>
        <taxon>Marinilabiliales</taxon>
        <taxon>Marinifilaceae</taxon>
        <taxon>Ancylomarina</taxon>
    </lineage>
</organism>
<dbReference type="Gene3D" id="1.10.10.60">
    <property type="entry name" value="Homeodomain-like"/>
    <property type="match status" value="1"/>
</dbReference>
<evidence type="ECO:0000256" key="2">
    <source>
        <dbReference type="ARBA" id="ARBA00023125"/>
    </source>
</evidence>
<name>A0A434AZ06_9BACT</name>
<evidence type="ECO:0000313" key="5">
    <source>
        <dbReference type="EMBL" id="RUT79852.1"/>
    </source>
</evidence>
<evidence type="ECO:0000313" key="6">
    <source>
        <dbReference type="Proteomes" id="UP000282985"/>
    </source>
</evidence>
<dbReference type="OrthoDB" id="1116352at2"/>
<keyword evidence="1" id="KW-0805">Transcription regulation</keyword>
<protein>
    <submittedName>
        <fullName evidence="5">AraC family transcriptional regulator</fullName>
    </submittedName>
</protein>
<dbReference type="InterPro" id="IPR053142">
    <property type="entry name" value="PchR_regulatory_protein"/>
</dbReference>
<dbReference type="PROSITE" id="PS01124">
    <property type="entry name" value="HTH_ARAC_FAMILY_2"/>
    <property type="match status" value="1"/>
</dbReference>
<dbReference type="PRINTS" id="PR00032">
    <property type="entry name" value="HTHARAC"/>
</dbReference>
<evidence type="ECO:0000256" key="3">
    <source>
        <dbReference type="ARBA" id="ARBA00023163"/>
    </source>
</evidence>
<dbReference type="InterPro" id="IPR020449">
    <property type="entry name" value="Tscrpt_reg_AraC-type_HTH"/>
</dbReference>
<dbReference type="InterPro" id="IPR018062">
    <property type="entry name" value="HTH_AraC-typ_CS"/>
</dbReference>
<dbReference type="SMART" id="SM00342">
    <property type="entry name" value="HTH_ARAC"/>
    <property type="match status" value="1"/>
</dbReference>
<dbReference type="Pfam" id="PF12833">
    <property type="entry name" value="HTH_18"/>
    <property type="match status" value="1"/>
</dbReference>
<accession>A0A434AZ06</accession>
<feature type="domain" description="HTH araC/xylS-type" evidence="4">
    <location>
        <begin position="230"/>
        <end position="328"/>
    </location>
</feature>
<dbReference type="InterPro" id="IPR009057">
    <property type="entry name" value="Homeodomain-like_sf"/>
</dbReference>
<dbReference type="InterPro" id="IPR018060">
    <property type="entry name" value="HTH_AraC"/>
</dbReference>
<dbReference type="Proteomes" id="UP000282985">
    <property type="component" value="Unassembled WGS sequence"/>
</dbReference>
<dbReference type="GO" id="GO:0043565">
    <property type="term" value="F:sequence-specific DNA binding"/>
    <property type="evidence" value="ECO:0007669"/>
    <property type="project" value="InterPro"/>
</dbReference>
<keyword evidence="2" id="KW-0238">DNA-binding</keyword>
<evidence type="ECO:0000256" key="1">
    <source>
        <dbReference type="ARBA" id="ARBA00023015"/>
    </source>
</evidence>
<keyword evidence="3" id="KW-0804">Transcription</keyword>
<keyword evidence="6" id="KW-1185">Reference proteome</keyword>
<reference evidence="5 6" key="1">
    <citation type="submission" date="2018-11" db="EMBL/GenBank/DDBJ databases">
        <title>Parancylomarina longa gen. nov., sp. nov., isolated from sediments of southern Okinawa.</title>
        <authorList>
            <person name="Fu T."/>
        </authorList>
    </citation>
    <scope>NUCLEOTIDE SEQUENCE [LARGE SCALE GENOMIC DNA]</scope>
    <source>
        <strain evidence="5 6">T3-2 S1-C</strain>
    </source>
</reference>
<dbReference type="RefSeq" id="WP_127341991.1">
    <property type="nucleotide sequence ID" value="NZ_RJJX01000001.1"/>
</dbReference>
<dbReference type="AlphaFoldDB" id="A0A434AZ06"/>
<evidence type="ECO:0000259" key="4">
    <source>
        <dbReference type="PROSITE" id="PS01124"/>
    </source>
</evidence>
<dbReference type="PANTHER" id="PTHR47893:SF1">
    <property type="entry name" value="REGULATORY PROTEIN PCHR"/>
    <property type="match status" value="1"/>
</dbReference>
<comment type="caution">
    <text evidence="5">The sequence shown here is derived from an EMBL/GenBank/DDBJ whole genome shotgun (WGS) entry which is preliminary data.</text>
</comment>
<sequence length="329" mass="38486">MQNLALHTNINEYSTKEEWQDLIGEFYNNKEITHTNRKYTDAILKLRRNKLPGLSLISLESFAPFDIPCFRQNKETLFAMHFMLCGSMHYSVRQHSSKFENGQNNILIIPEKSLSSLFFNRNTFYSYRSIIFQDDYLEQLMMRYPEALESLFQKYTKGETYCFEHPNLINTREMNTILSQIDHASDLGNMAPLYAEGKILELLCLQIKATDCTQNTPQIRLKAVDIKKIKEVSYLLTKNISSPLTIQRLSRMVGLNEKKLKYGFKQVFHQTIFQFHFNHRMALALKLLCDSDLTILEIGIKCGYEYPSHFSTAFKNKYGVSPLQFRSKQ</sequence>
<gene>
    <name evidence="5" type="ORF">DLK05_00405</name>
</gene>
<dbReference type="GO" id="GO:0003700">
    <property type="term" value="F:DNA-binding transcription factor activity"/>
    <property type="evidence" value="ECO:0007669"/>
    <property type="project" value="InterPro"/>
</dbReference>
<dbReference type="PANTHER" id="PTHR47893">
    <property type="entry name" value="REGULATORY PROTEIN PCHR"/>
    <property type="match status" value="1"/>
</dbReference>
<proteinExistence type="predicted"/>
<dbReference type="EMBL" id="RJJX01000001">
    <property type="protein sequence ID" value="RUT79852.1"/>
    <property type="molecule type" value="Genomic_DNA"/>
</dbReference>
<dbReference type="SUPFAM" id="SSF46689">
    <property type="entry name" value="Homeodomain-like"/>
    <property type="match status" value="1"/>
</dbReference>
<dbReference type="PROSITE" id="PS00041">
    <property type="entry name" value="HTH_ARAC_FAMILY_1"/>
    <property type="match status" value="1"/>
</dbReference>